<keyword evidence="1" id="KW-0732">Signal</keyword>
<proteinExistence type="predicted"/>
<organism evidence="3">
    <name type="scientific">Caulobacter sp. 73W</name>
    <dbReference type="NCBI Taxonomy" id="3161137"/>
    <lineage>
        <taxon>Bacteria</taxon>
        <taxon>Pseudomonadati</taxon>
        <taxon>Pseudomonadota</taxon>
        <taxon>Alphaproteobacteria</taxon>
        <taxon>Caulobacterales</taxon>
        <taxon>Caulobacteraceae</taxon>
        <taxon>Caulobacter</taxon>
    </lineage>
</organism>
<dbReference type="SUPFAM" id="SSF54427">
    <property type="entry name" value="NTF2-like"/>
    <property type="match status" value="1"/>
</dbReference>
<feature type="chain" id="PRO_5044264662" evidence="1">
    <location>
        <begin position="23"/>
        <end position="157"/>
    </location>
</feature>
<dbReference type="AlphaFoldDB" id="A0AB39KRD0"/>
<evidence type="ECO:0000259" key="2">
    <source>
        <dbReference type="Pfam" id="PF12680"/>
    </source>
</evidence>
<dbReference type="Gene3D" id="3.10.450.50">
    <property type="match status" value="1"/>
</dbReference>
<reference evidence="3" key="1">
    <citation type="submission" date="2024-06" db="EMBL/GenBank/DDBJ databases">
        <title>Caulobacter inopinatus, sp. nov.</title>
        <authorList>
            <person name="Donachie S.P."/>
        </authorList>
    </citation>
    <scope>NUCLEOTIDE SEQUENCE</scope>
    <source>
        <strain evidence="3">73W</strain>
    </source>
</reference>
<dbReference type="InterPro" id="IPR032710">
    <property type="entry name" value="NTF2-like_dom_sf"/>
</dbReference>
<feature type="signal peptide" evidence="1">
    <location>
        <begin position="1"/>
        <end position="22"/>
    </location>
</feature>
<dbReference type="EMBL" id="CP158375">
    <property type="protein sequence ID" value="XDO96172.1"/>
    <property type="molecule type" value="Genomic_DNA"/>
</dbReference>
<evidence type="ECO:0000256" key="1">
    <source>
        <dbReference type="SAM" id="SignalP"/>
    </source>
</evidence>
<dbReference type="Pfam" id="PF12680">
    <property type="entry name" value="SnoaL_2"/>
    <property type="match status" value="1"/>
</dbReference>
<sequence>MKAMLAMGAAVLAMVMAAPASAASADDAAKLAVVHEMIGAWKDQNWRKVADLFTEDGVLHSMMVEPVKGREAIYQRIAGLGAGVDAGGVVLDPRNLGVINGVVFLERVDRFSYKGHKGAVPVVGVMEFDGNRIKEWREYYDRAQLLSEMGVKADFTH</sequence>
<dbReference type="InterPro" id="IPR037401">
    <property type="entry name" value="SnoaL-like"/>
</dbReference>
<name>A0AB39KRD0_9CAUL</name>
<accession>A0AB39KRD0</accession>
<keyword evidence="3" id="KW-0378">Hydrolase</keyword>
<evidence type="ECO:0000313" key="3">
    <source>
        <dbReference type="EMBL" id="XDO96172.1"/>
    </source>
</evidence>
<protein>
    <submittedName>
        <fullName evidence="3">Limonene-1,2-epoxide hydrolase family protein</fullName>
    </submittedName>
</protein>
<gene>
    <name evidence="3" type="ORF">ABOZ73_15515</name>
</gene>
<feature type="domain" description="SnoaL-like" evidence="2">
    <location>
        <begin position="34"/>
        <end position="136"/>
    </location>
</feature>
<dbReference type="GO" id="GO:0016787">
    <property type="term" value="F:hydrolase activity"/>
    <property type="evidence" value="ECO:0007669"/>
    <property type="project" value="UniProtKB-KW"/>
</dbReference>
<dbReference type="RefSeq" id="WP_369059026.1">
    <property type="nucleotide sequence ID" value="NZ_CP158375.1"/>
</dbReference>